<proteinExistence type="predicted"/>
<feature type="region of interest" description="Disordered" evidence="1">
    <location>
        <begin position="1"/>
        <end position="24"/>
    </location>
</feature>
<reference evidence="2" key="1">
    <citation type="submission" date="2022-11" db="EMBL/GenBank/DDBJ databases">
        <authorList>
            <person name="Petersen C."/>
        </authorList>
    </citation>
    <scope>NUCLEOTIDE SEQUENCE</scope>
    <source>
        <strain evidence="2">IBT 30761</strain>
    </source>
</reference>
<dbReference type="EMBL" id="JAPQKI010000003">
    <property type="protein sequence ID" value="KAJ5109742.1"/>
    <property type="molecule type" value="Genomic_DNA"/>
</dbReference>
<dbReference type="Proteomes" id="UP001149074">
    <property type="component" value="Unassembled WGS sequence"/>
</dbReference>
<protein>
    <submittedName>
        <fullName evidence="2">Uncharacterized protein</fullName>
    </submittedName>
</protein>
<gene>
    <name evidence="2" type="ORF">N7532_002387</name>
</gene>
<reference evidence="2" key="2">
    <citation type="journal article" date="2023" name="IMA Fungus">
        <title>Comparative genomic study of the Penicillium genus elucidates a diverse pangenome and 15 lateral gene transfer events.</title>
        <authorList>
            <person name="Petersen C."/>
            <person name="Sorensen T."/>
            <person name="Nielsen M.R."/>
            <person name="Sondergaard T.E."/>
            <person name="Sorensen J.L."/>
            <person name="Fitzpatrick D.A."/>
            <person name="Frisvad J.C."/>
            <person name="Nielsen K.L."/>
        </authorList>
    </citation>
    <scope>NUCLEOTIDE SEQUENCE</scope>
    <source>
        <strain evidence="2">IBT 30761</strain>
    </source>
</reference>
<organism evidence="2 3">
    <name type="scientific">Penicillium argentinense</name>
    <dbReference type="NCBI Taxonomy" id="1131581"/>
    <lineage>
        <taxon>Eukaryota</taxon>
        <taxon>Fungi</taxon>
        <taxon>Dikarya</taxon>
        <taxon>Ascomycota</taxon>
        <taxon>Pezizomycotina</taxon>
        <taxon>Eurotiomycetes</taxon>
        <taxon>Eurotiomycetidae</taxon>
        <taxon>Eurotiales</taxon>
        <taxon>Aspergillaceae</taxon>
        <taxon>Penicillium</taxon>
    </lineage>
</organism>
<feature type="region of interest" description="Disordered" evidence="1">
    <location>
        <begin position="180"/>
        <end position="199"/>
    </location>
</feature>
<keyword evidence="3" id="KW-1185">Reference proteome</keyword>
<evidence type="ECO:0000256" key="1">
    <source>
        <dbReference type="SAM" id="MobiDB-lite"/>
    </source>
</evidence>
<dbReference type="RefSeq" id="XP_056477853.1">
    <property type="nucleotide sequence ID" value="XM_056614881.1"/>
</dbReference>
<dbReference type="OrthoDB" id="5394557at2759"/>
<name>A0A9W9KLH4_9EURO</name>
<comment type="caution">
    <text evidence="2">The sequence shown here is derived from an EMBL/GenBank/DDBJ whole genome shotgun (WGS) entry which is preliminary data.</text>
</comment>
<evidence type="ECO:0000313" key="3">
    <source>
        <dbReference type="Proteomes" id="UP001149074"/>
    </source>
</evidence>
<dbReference type="GeneID" id="81353860"/>
<evidence type="ECO:0000313" key="2">
    <source>
        <dbReference type="EMBL" id="KAJ5109742.1"/>
    </source>
</evidence>
<accession>A0A9W9KLH4</accession>
<sequence length="325" mass="35770">MYTPSKPLLSMGSPQRMPFQRPPDFDLAENHVFPRTVGLDTLHYEDEQGENCQSSVYVLPNAPSNLTPSSMIDYGTPSWNPKAWESIVNRSNGAIYEETQPNYSYILPSQGISSTEIPQTTAAVAMNSSDIPGPERTLPTPTTRQQVPNSLNASMFEGLTVPSDFKASGAPPFYPQRTERYTLPSNAPPFTTSPPPKTEAPDLLFPYLTSTTDDTPATSAVISPSYTMESSDFPDVRLRSFREQGQRLLNLSNECMPDVYGYSSSEKKRTDECGATLVSGLPYTRVRHADTPVFPCGLLPEALEFGRPAEMHRPSVEPLGNQGAY</sequence>
<dbReference type="AlphaFoldDB" id="A0A9W9KLH4"/>